<evidence type="ECO:0000313" key="2">
    <source>
        <dbReference type="EMBL" id="OJJ68672.1"/>
    </source>
</evidence>
<keyword evidence="3" id="KW-1185">Reference proteome</keyword>
<dbReference type="EMBL" id="KV878690">
    <property type="protein sequence ID" value="OJJ68672.1"/>
    <property type="molecule type" value="Genomic_DNA"/>
</dbReference>
<dbReference type="VEuPathDB" id="FungiDB:ASPBRDRAFT_68198"/>
<gene>
    <name evidence="2" type="ORF">ASPBRDRAFT_68198</name>
</gene>
<dbReference type="RefSeq" id="XP_067475921.1">
    <property type="nucleotide sequence ID" value="XM_067628992.1"/>
</dbReference>
<name>A0A1L9UAM4_ASPBC</name>
<dbReference type="OMA" id="DQWRDPY"/>
<dbReference type="Proteomes" id="UP000184499">
    <property type="component" value="Unassembled WGS sequence"/>
</dbReference>
<evidence type="ECO:0000313" key="3">
    <source>
        <dbReference type="Proteomes" id="UP000184499"/>
    </source>
</evidence>
<dbReference type="OrthoDB" id="4507975at2759"/>
<dbReference type="AlphaFoldDB" id="A0A1L9UAM4"/>
<dbReference type="GeneID" id="93581480"/>
<organism evidence="2 3">
    <name type="scientific">Aspergillus brasiliensis (strain CBS 101740 / IMI 381727 / IBT 21946)</name>
    <dbReference type="NCBI Taxonomy" id="767769"/>
    <lineage>
        <taxon>Eukaryota</taxon>
        <taxon>Fungi</taxon>
        <taxon>Dikarya</taxon>
        <taxon>Ascomycota</taxon>
        <taxon>Pezizomycotina</taxon>
        <taxon>Eurotiomycetes</taxon>
        <taxon>Eurotiomycetidae</taxon>
        <taxon>Eurotiales</taxon>
        <taxon>Aspergillaceae</taxon>
        <taxon>Aspergillus</taxon>
        <taxon>Aspergillus subgen. Circumdati</taxon>
    </lineage>
</organism>
<protein>
    <submittedName>
        <fullName evidence="2">Uncharacterized protein</fullName>
    </submittedName>
</protein>
<accession>A0A1L9UAM4</accession>
<sequence>MSLSQSRRKVEDDDDIETRPPRRSRHDLPDSRSAIVSRRVVETGSLYSIIRRDPRRAYVEPIGWTSYHLQSLGCSFNRQRLPGKGHDHDGARGEPDHKATRFLSPEHAARVKFQLAQVSTLTVKRYAVKEILEAYDIRPQGAEDLSFQFNRHNVARLPTDGIFTLSADISSSLIAFVTFDTIESLRESYIRPKRKLRNRPILNKTQNKLQLIQPPDQAEDPYLVALLIALAQTQRRQQYQSSIQLTSTATDDACHSLTAKVLAIPGTQSKYFYVYTATIPTEFLDKFEDPFRFTPSGPISISYYRIPVKEERSLERLYRLLHG</sequence>
<evidence type="ECO:0000256" key="1">
    <source>
        <dbReference type="SAM" id="MobiDB-lite"/>
    </source>
</evidence>
<reference evidence="3" key="1">
    <citation type="journal article" date="2017" name="Genome Biol.">
        <title>Comparative genomics reveals high biological diversity and specific adaptations in the industrially and medically important fungal genus Aspergillus.</title>
        <authorList>
            <person name="de Vries R.P."/>
            <person name="Riley R."/>
            <person name="Wiebenga A."/>
            <person name="Aguilar-Osorio G."/>
            <person name="Amillis S."/>
            <person name="Uchima C.A."/>
            <person name="Anderluh G."/>
            <person name="Asadollahi M."/>
            <person name="Askin M."/>
            <person name="Barry K."/>
            <person name="Battaglia E."/>
            <person name="Bayram O."/>
            <person name="Benocci T."/>
            <person name="Braus-Stromeyer S.A."/>
            <person name="Caldana C."/>
            <person name="Canovas D."/>
            <person name="Cerqueira G.C."/>
            <person name="Chen F."/>
            <person name="Chen W."/>
            <person name="Choi C."/>
            <person name="Clum A."/>
            <person name="Dos Santos R.A."/>
            <person name="Damasio A.R."/>
            <person name="Diallinas G."/>
            <person name="Emri T."/>
            <person name="Fekete E."/>
            <person name="Flipphi M."/>
            <person name="Freyberg S."/>
            <person name="Gallo A."/>
            <person name="Gournas C."/>
            <person name="Habgood R."/>
            <person name="Hainaut M."/>
            <person name="Harispe M.L."/>
            <person name="Henrissat B."/>
            <person name="Hilden K.S."/>
            <person name="Hope R."/>
            <person name="Hossain A."/>
            <person name="Karabika E."/>
            <person name="Karaffa L."/>
            <person name="Karanyi Z."/>
            <person name="Krasevec N."/>
            <person name="Kuo A."/>
            <person name="Kusch H."/>
            <person name="LaButti K."/>
            <person name="Lagendijk E.L."/>
            <person name="Lapidus A."/>
            <person name="Levasseur A."/>
            <person name="Lindquist E."/>
            <person name="Lipzen A."/>
            <person name="Logrieco A.F."/>
            <person name="MacCabe A."/>
            <person name="Maekelae M.R."/>
            <person name="Malavazi I."/>
            <person name="Melin P."/>
            <person name="Meyer V."/>
            <person name="Mielnichuk N."/>
            <person name="Miskei M."/>
            <person name="Molnar A.P."/>
            <person name="Mule G."/>
            <person name="Ngan C.Y."/>
            <person name="Orejas M."/>
            <person name="Orosz E."/>
            <person name="Ouedraogo J.P."/>
            <person name="Overkamp K.M."/>
            <person name="Park H.-S."/>
            <person name="Perrone G."/>
            <person name="Piumi F."/>
            <person name="Punt P.J."/>
            <person name="Ram A.F."/>
            <person name="Ramon A."/>
            <person name="Rauscher S."/>
            <person name="Record E."/>
            <person name="Riano-Pachon D.M."/>
            <person name="Robert V."/>
            <person name="Roehrig J."/>
            <person name="Ruller R."/>
            <person name="Salamov A."/>
            <person name="Salih N.S."/>
            <person name="Samson R.A."/>
            <person name="Sandor E."/>
            <person name="Sanguinetti M."/>
            <person name="Schuetze T."/>
            <person name="Sepcic K."/>
            <person name="Shelest E."/>
            <person name="Sherlock G."/>
            <person name="Sophianopoulou V."/>
            <person name="Squina F.M."/>
            <person name="Sun H."/>
            <person name="Susca A."/>
            <person name="Todd R.B."/>
            <person name="Tsang A."/>
            <person name="Unkles S.E."/>
            <person name="van de Wiele N."/>
            <person name="van Rossen-Uffink D."/>
            <person name="Oliveira J.V."/>
            <person name="Vesth T.C."/>
            <person name="Visser J."/>
            <person name="Yu J.-H."/>
            <person name="Zhou M."/>
            <person name="Andersen M.R."/>
            <person name="Archer D.B."/>
            <person name="Baker S.E."/>
            <person name="Benoit I."/>
            <person name="Brakhage A.A."/>
            <person name="Braus G.H."/>
            <person name="Fischer R."/>
            <person name="Frisvad J.C."/>
            <person name="Goldman G.H."/>
            <person name="Houbraken J."/>
            <person name="Oakley B."/>
            <person name="Pocsi I."/>
            <person name="Scazzocchio C."/>
            <person name="Seiboth B."/>
            <person name="vanKuyk P.A."/>
            <person name="Wortman J."/>
            <person name="Dyer P.S."/>
            <person name="Grigoriev I.V."/>
        </authorList>
    </citation>
    <scope>NUCLEOTIDE SEQUENCE [LARGE SCALE GENOMIC DNA]</scope>
    <source>
        <strain evidence="3">CBS 101740 / IMI 381727 / IBT 21946</strain>
    </source>
</reference>
<proteinExistence type="predicted"/>
<feature type="region of interest" description="Disordered" evidence="1">
    <location>
        <begin position="1"/>
        <end position="31"/>
    </location>
</feature>